<gene>
    <name evidence="23" type="primary">ftsW</name>
    <name evidence="23" type="ORF">JQN70_07465</name>
</gene>
<dbReference type="PANTHER" id="PTHR30474">
    <property type="entry name" value="CELL CYCLE PROTEIN"/>
    <property type="match status" value="1"/>
</dbReference>
<name>A0ABS2CK09_9MICO</name>
<reference evidence="23" key="1">
    <citation type="submission" date="2021-02" db="EMBL/GenBank/DDBJ databases">
        <title>Phycicoccus sp. MQZ13P-5T, whole genome shotgun sequence.</title>
        <authorList>
            <person name="Tuo L."/>
        </authorList>
    </citation>
    <scope>NUCLEOTIDE SEQUENCE</scope>
    <source>
        <strain evidence="23">MQZ13P-5</strain>
    </source>
</reference>
<evidence type="ECO:0000256" key="8">
    <source>
        <dbReference type="ARBA" id="ARBA00022960"/>
    </source>
</evidence>
<feature type="transmembrane region" description="Helical" evidence="22">
    <location>
        <begin position="288"/>
        <end position="314"/>
    </location>
</feature>
<evidence type="ECO:0000256" key="10">
    <source>
        <dbReference type="ARBA" id="ARBA00022989"/>
    </source>
</evidence>
<feature type="transmembrane region" description="Helical" evidence="22">
    <location>
        <begin position="212"/>
        <end position="230"/>
    </location>
</feature>
<dbReference type="InterPro" id="IPR001182">
    <property type="entry name" value="FtsW/RodA"/>
</dbReference>
<dbReference type="RefSeq" id="WP_204130699.1">
    <property type="nucleotide sequence ID" value="NZ_JAFDVD010000008.1"/>
</dbReference>
<keyword evidence="3" id="KW-1003">Cell membrane</keyword>
<evidence type="ECO:0000256" key="2">
    <source>
        <dbReference type="ARBA" id="ARBA00004752"/>
    </source>
</evidence>
<evidence type="ECO:0000256" key="17">
    <source>
        <dbReference type="ARBA" id="ARBA00041185"/>
    </source>
</evidence>
<comment type="similarity">
    <text evidence="16">Belongs to the SEDS family. FtsW subfamily.</text>
</comment>
<keyword evidence="6" id="KW-0808">Transferase</keyword>
<evidence type="ECO:0000256" key="12">
    <source>
        <dbReference type="ARBA" id="ARBA00023306"/>
    </source>
</evidence>
<feature type="transmembrane region" description="Helical" evidence="22">
    <location>
        <begin position="166"/>
        <end position="184"/>
    </location>
</feature>
<evidence type="ECO:0000256" key="21">
    <source>
        <dbReference type="ARBA" id="ARBA00049966"/>
    </source>
</evidence>
<evidence type="ECO:0000256" key="11">
    <source>
        <dbReference type="ARBA" id="ARBA00023136"/>
    </source>
</evidence>
<evidence type="ECO:0000313" key="23">
    <source>
        <dbReference type="EMBL" id="MBM6400216.1"/>
    </source>
</evidence>
<comment type="function">
    <text evidence="21">Peptidoglycan polymerase that is essential for cell division.</text>
</comment>
<comment type="subcellular location">
    <subcellularLocation>
        <location evidence="1">Cell membrane</location>
        <topology evidence="1">Multi-pass membrane protein</topology>
    </subcellularLocation>
</comment>
<keyword evidence="5" id="KW-0328">Glycosyltransferase</keyword>
<evidence type="ECO:0000256" key="1">
    <source>
        <dbReference type="ARBA" id="ARBA00004651"/>
    </source>
</evidence>
<keyword evidence="7 22" id="KW-0812">Transmembrane</keyword>
<dbReference type="InterPro" id="IPR013437">
    <property type="entry name" value="FtsW"/>
</dbReference>
<evidence type="ECO:0000256" key="22">
    <source>
        <dbReference type="SAM" id="Phobius"/>
    </source>
</evidence>
<keyword evidence="9" id="KW-0573">Peptidoglycan synthesis</keyword>
<feature type="transmembrane region" description="Helical" evidence="22">
    <location>
        <begin position="190"/>
        <end position="207"/>
    </location>
</feature>
<keyword evidence="12" id="KW-0131">Cell cycle</keyword>
<dbReference type="PANTHER" id="PTHR30474:SF2">
    <property type="entry name" value="PEPTIDOGLYCAN GLYCOSYLTRANSFERASE FTSW-RELATED"/>
    <property type="match status" value="1"/>
</dbReference>
<dbReference type="InterPro" id="IPR018365">
    <property type="entry name" value="Cell_cycle_FtsW-rel_CS"/>
</dbReference>
<evidence type="ECO:0000256" key="7">
    <source>
        <dbReference type="ARBA" id="ARBA00022692"/>
    </source>
</evidence>
<dbReference type="Pfam" id="PF01098">
    <property type="entry name" value="FTSW_RODA_SPOVE"/>
    <property type="match status" value="1"/>
</dbReference>
<keyword evidence="10 22" id="KW-1133">Transmembrane helix</keyword>
<evidence type="ECO:0000256" key="16">
    <source>
        <dbReference type="ARBA" id="ARBA00038053"/>
    </source>
</evidence>
<keyword evidence="8" id="KW-0133">Cell shape</keyword>
<proteinExistence type="inferred from homology"/>
<evidence type="ECO:0000256" key="19">
    <source>
        <dbReference type="ARBA" id="ARBA00044770"/>
    </source>
</evidence>
<feature type="transmembrane region" description="Helical" evidence="22">
    <location>
        <begin position="32"/>
        <end position="53"/>
    </location>
</feature>
<keyword evidence="13" id="KW-0961">Cell wall biogenesis/degradation</keyword>
<evidence type="ECO:0000256" key="14">
    <source>
        <dbReference type="ARBA" id="ARBA00032370"/>
    </source>
</evidence>
<evidence type="ECO:0000256" key="9">
    <source>
        <dbReference type="ARBA" id="ARBA00022984"/>
    </source>
</evidence>
<evidence type="ECO:0000256" key="6">
    <source>
        <dbReference type="ARBA" id="ARBA00022679"/>
    </source>
</evidence>
<feature type="transmembrane region" description="Helical" evidence="22">
    <location>
        <begin position="363"/>
        <end position="385"/>
    </location>
</feature>
<dbReference type="PROSITE" id="PS00428">
    <property type="entry name" value="FTSW_RODA_SPOVE"/>
    <property type="match status" value="1"/>
</dbReference>
<evidence type="ECO:0000256" key="18">
    <source>
        <dbReference type="ARBA" id="ARBA00041418"/>
    </source>
</evidence>
<dbReference type="EC" id="2.4.99.28" evidence="19"/>
<evidence type="ECO:0000256" key="20">
    <source>
        <dbReference type="ARBA" id="ARBA00049902"/>
    </source>
</evidence>
<dbReference type="EMBL" id="JAFDVD010000008">
    <property type="protein sequence ID" value="MBM6400216.1"/>
    <property type="molecule type" value="Genomic_DNA"/>
</dbReference>
<evidence type="ECO:0000256" key="5">
    <source>
        <dbReference type="ARBA" id="ARBA00022676"/>
    </source>
</evidence>
<comment type="caution">
    <text evidence="23">The sequence shown here is derived from an EMBL/GenBank/DDBJ whole genome shotgun (WGS) entry which is preliminary data.</text>
</comment>
<evidence type="ECO:0000256" key="13">
    <source>
        <dbReference type="ARBA" id="ARBA00023316"/>
    </source>
</evidence>
<dbReference type="Proteomes" id="UP001430172">
    <property type="component" value="Unassembled WGS sequence"/>
</dbReference>
<feature type="transmembrane region" description="Helical" evidence="22">
    <location>
        <begin position="326"/>
        <end position="357"/>
    </location>
</feature>
<comment type="catalytic activity">
    <reaction evidence="20">
        <text>[GlcNAc-(1-&gt;4)-Mur2Ac(oyl-L-Ala-gamma-D-Glu-L-Lys-D-Ala-D-Ala)](n)-di-trans,octa-cis-undecaprenyl diphosphate + beta-D-GlcNAc-(1-&gt;4)-Mur2Ac(oyl-L-Ala-gamma-D-Glu-L-Lys-D-Ala-D-Ala)-di-trans,octa-cis-undecaprenyl diphosphate = [GlcNAc-(1-&gt;4)-Mur2Ac(oyl-L-Ala-gamma-D-Glu-L-Lys-D-Ala-D-Ala)](n+1)-di-trans,octa-cis-undecaprenyl diphosphate + di-trans,octa-cis-undecaprenyl diphosphate + H(+)</text>
        <dbReference type="Rhea" id="RHEA:23708"/>
        <dbReference type="Rhea" id="RHEA-COMP:9602"/>
        <dbReference type="Rhea" id="RHEA-COMP:9603"/>
        <dbReference type="ChEBI" id="CHEBI:15378"/>
        <dbReference type="ChEBI" id="CHEBI:58405"/>
        <dbReference type="ChEBI" id="CHEBI:60033"/>
        <dbReference type="ChEBI" id="CHEBI:78435"/>
        <dbReference type="EC" id="2.4.99.28"/>
    </reaction>
</comment>
<evidence type="ECO:0000256" key="3">
    <source>
        <dbReference type="ARBA" id="ARBA00022475"/>
    </source>
</evidence>
<protein>
    <recommendedName>
        <fullName evidence="17">Probable peptidoglycan glycosyltransferase FtsW</fullName>
        <ecNumber evidence="19">2.4.99.28</ecNumber>
    </recommendedName>
    <alternativeName>
        <fullName evidence="18">Cell division protein FtsW</fullName>
    </alternativeName>
    <alternativeName>
        <fullName evidence="15">Cell wall polymerase</fullName>
    </alternativeName>
    <alternativeName>
        <fullName evidence="14">Peptidoglycan polymerase</fullName>
    </alternativeName>
</protein>
<feature type="transmembrane region" description="Helical" evidence="22">
    <location>
        <begin position="65"/>
        <end position="85"/>
    </location>
</feature>
<keyword evidence="24" id="KW-1185">Reference proteome</keyword>
<comment type="pathway">
    <text evidence="2">Cell wall biogenesis; peptidoglycan biosynthesis.</text>
</comment>
<evidence type="ECO:0000256" key="4">
    <source>
        <dbReference type="ARBA" id="ARBA00022618"/>
    </source>
</evidence>
<evidence type="ECO:0000256" key="15">
    <source>
        <dbReference type="ARBA" id="ARBA00033270"/>
    </source>
</evidence>
<keyword evidence="4" id="KW-0132">Cell division</keyword>
<keyword evidence="11 22" id="KW-0472">Membrane</keyword>
<sequence length="420" mass="44043">MTSATAPARETGRGSSRVRSWAERFDSPVTTYYLLLFLTVALVVFGLIMVLSASAITSLDETRSAYTIFTTQAVFAAIGAVALAVTSRIRPGAWKRLAVPVLVAGTALQMLVFTPLGGNGFQGNRNWIFLGPVSVQPSEAIKVGLALAGGAVLARKRKHLDRLGHVVVPYLVPLVAVAVASVALGHDLGTVMVLGAVVAGVLFAAGIPLRWFAIAGVPFLGAVVAFVVTSPNRLGRFDVWLGRDVDPHGAARQPIHGRYALADGGWLGLGLGQSREKWGLLSEPHNDFIFAIIGEELGLPGTLAILALFGAFAFACYRLVSRSDDFFVRVVTAGVMTWVVVQALINIGAVIGLLPVIGVPLPLVSSGGSSLITTMGALGILLSFARSEPGCREALSARPSSLRRSLAVVSGAVRSRRSSS</sequence>
<accession>A0ABS2CK09</accession>
<evidence type="ECO:0000313" key="24">
    <source>
        <dbReference type="Proteomes" id="UP001430172"/>
    </source>
</evidence>
<dbReference type="NCBIfam" id="TIGR02614">
    <property type="entry name" value="ftsW"/>
    <property type="match status" value="1"/>
</dbReference>
<organism evidence="23 24">
    <name type="scientific">Phycicoccus sonneratiae</name>
    <dbReference type="NCBI Taxonomy" id="2807628"/>
    <lineage>
        <taxon>Bacteria</taxon>
        <taxon>Bacillati</taxon>
        <taxon>Actinomycetota</taxon>
        <taxon>Actinomycetes</taxon>
        <taxon>Micrococcales</taxon>
        <taxon>Intrasporangiaceae</taxon>
        <taxon>Phycicoccus</taxon>
    </lineage>
</organism>